<comment type="caution">
    <text evidence="1">The sequence shown here is derived from an EMBL/GenBank/DDBJ whole genome shotgun (WGS) entry which is preliminary data.</text>
</comment>
<reference evidence="1" key="1">
    <citation type="journal article" date="2014" name="Front. Microbiol.">
        <title>High frequency of phylogenetically diverse reductive dehalogenase-homologous genes in deep subseafloor sedimentary metagenomes.</title>
        <authorList>
            <person name="Kawai M."/>
            <person name="Futagami T."/>
            <person name="Toyoda A."/>
            <person name="Takaki Y."/>
            <person name="Nishi S."/>
            <person name="Hori S."/>
            <person name="Arai W."/>
            <person name="Tsubouchi T."/>
            <person name="Morono Y."/>
            <person name="Uchiyama I."/>
            <person name="Ito T."/>
            <person name="Fujiyama A."/>
            <person name="Inagaki F."/>
            <person name="Takami H."/>
        </authorList>
    </citation>
    <scope>NUCLEOTIDE SEQUENCE</scope>
    <source>
        <strain evidence="1">Expedition CK06-06</strain>
    </source>
</reference>
<proteinExistence type="predicted"/>
<evidence type="ECO:0008006" key="2">
    <source>
        <dbReference type="Google" id="ProtNLM"/>
    </source>
</evidence>
<sequence>MPEKNGKKEKKKPIFEKVGLVFRNPMRVDILRALSTSSQRPVDLANKLDVERQNINYHIDAWY</sequence>
<dbReference type="AlphaFoldDB" id="X1IYB8"/>
<protein>
    <recommendedName>
        <fullName evidence="2">HTH arsR-type domain-containing protein</fullName>
    </recommendedName>
</protein>
<organism evidence="1">
    <name type="scientific">marine sediment metagenome</name>
    <dbReference type="NCBI Taxonomy" id="412755"/>
    <lineage>
        <taxon>unclassified sequences</taxon>
        <taxon>metagenomes</taxon>
        <taxon>ecological metagenomes</taxon>
    </lineage>
</organism>
<name>X1IYB8_9ZZZZ</name>
<dbReference type="SUPFAM" id="SSF46785">
    <property type="entry name" value="Winged helix' DNA-binding domain"/>
    <property type="match status" value="1"/>
</dbReference>
<dbReference type="InterPro" id="IPR036388">
    <property type="entry name" value="WH-like_DNA-bd_sf"/>
</dbReference>
<dbReference type="EMBL" id="BARU01032941">
    <property type="protein sequence ID" value="GAH62523.1"/>
    <property type="molecule type" value="Genomic_DNA"/>
</dbReference>
<gene>
    <name evidence="1" type="ORF">S03H2_51879</name>
</gene>
<dbReference type="InterPro" id="IPR036390">
    <property type="entry name" value="WH_DNA-bd_sf"/>
</dbReference>
<accession>X1IYB8</accession>
<evidence type="ECO:0000313" key="1">
    <source>
        <dbReference type="EMBL" id="GAH62523.1"/>
    </source>
</evidence>
<dbReference type="Gene3D" id="1.10.10.10">
    <property type="entry name" value="Winged helix-like DNA-binding domain superfamily/Winged helix DNA-binding domain"/>
    <property type="match status" value="1"/>
</dbReference>